<feature type="compositionally biased region" description="Polar residues" evidence="1">
    <location>
        <begin position="358"/>
        <end position="379"/>
    </location>
</feature>
<dbReference type="Proteomes" id="UP000054886">
    <property type="component" value="Unassembled WGS sequence"/>
</dbReference>
<feature type="region of interest" description="Disordered" evidence="1">
    <location>
        <begin position="1"/>
        <end position="25"/>
    </location>
</feature>
<feature type="compositionally biased region" description="Basic and acidic residues" evidence="1">
    <location>
        <begin position="174"/>
        <end position="184"/>
    </location>
</feature>
<comment type="caution">
    <text evidence="3">The sequence shown here is derived from an EMBL/GenBank/DDBJ whole genome shotgun (WGS) entry which is preliminary data.</text>
</comment>
<dbReference type="Pfam" id="PF10453">
    <property type="entry name" value="NUFIP1"/>
    <property type="match status" value="1"/>
</dbReference>
<organism evidence="3 4">
    <name type="scientific">Candida glabrata</name>
    <name type="common">Yeast</name>
    <name type="synonym">Torulopsis glabrata</name>
    <dbReference type="NCBI Taxonomy" id="5478"/>
    <lineage>
        <taxon>Eukaryota</taxon>
        <taxon>Fungi</taxon>
        <taxon>Dikarya</taxon>
        <taxon>Ascomycota</taxon>
        <taxon>Saccharomycotina</taxon>
        <taxon>Saccharomycetes</taxon>
        <taxon>Saccharomycetales</taxon>
        <taxon>Saccharomycetaceae</taxon>
        <taxon>Nakaseomyces</taxon>
    </lineage>
</organism>
<reference evidence="3 4" key="1">
    <citation type="submission" date="2015-10" db="EMBL/GenBank/DDBJ databases">
        <title>Draft genomes sequences of Candida glabrata isolates 1A, 1B, 2A, 2B, 3A and 3B.</title>
        <authorList>
            <person name="Haavelsrud O.E."/>
            <person name="Gaustad P."/>
        </authorList>
    </citation>
    <scope>NUCLEOTIDE SEQUENCE [LARGE SCALE GENOMIC DNA]</scope>
    <source>
        <strain evidence="3">910700640</strain>
    </source>
</reference>
<dbReference type="InterPro" id="IPR019496">
    <property type="entry name" value="NUFIP1_cons_dom"/>
</dbReference>
<dbReference type="AlphaFoldDB" id="A0A0W0C930"/>
<gene>
    <name evidence="3" type="ORF">AO440_001864</name>
</gene>
<feature type="region of interest" description="Disordered" evidence="1">
    <location>
        <begin position="135"/>
        <end position="206"/>
    </location>
</feature>
<name>A0A0W0C930_CANGB</name>
<dbReference type="VEuPathDB" id="FungiDB:GWK60_G08921"/>
<proteinExistence type="predicted"/>
<dbReference type="Gene3D" id="6.10.250.1790">
    <property type="match status" value="1"/>
</dbReference>
<protein>
    <submittedName>
        <fullName evidence="3">Ribosome assembly 1 protein</fullName>
    </submittedName>
</protein>
<feature type="domain" description="FMR1-interacting protein 1 conserved" evidence="2">
    <location>
        <begin position="199"/>
        <end position="248"/>
    </location>
</feature>
<sequence>MNYDDEDDDSYDPYNALPKPTFSGVIGDDTAHVNKKPRIQENYAPIQNISNTYAYNTGNMMMNGYPYPPVYQQPQGVYMATNNQWDNRYPMTWQQYMPAQSNSISMHTPDINYTNYHTPQPVAPYISENSRGFLERQDPDKTSTSNSIVKSEDLVRGKNTSEIPDKHKPVKLANNKDRDKTGNKDDDDDELSIPKSEEGAKVLIPGTSISLETEEDIKKWKDERRKMWLLRISNNKKEHMEKMGYKDEDLKKETNVLKESRKDKNFIKNIQSQISRANPNVNLNTRLVQRGMAEENAKLLDFIVELGECGFLEYELTEEEKEKLFGGYSNNFSNNRKNYHGRRNNNNSNEKREYNGASRYNNGKNSTVVQDVSGKQENN</sequence>
<dbReference type="VEuPathDB" id="FungiDB:CAGL0G09218g"/>
<evidence type="ECO:0000259" key="2">
    <source>
        <dbReference type="Pfam" id="PF10453"/>
    </source>
</evidence>
<accession>A0A0W0C930</accession>
<dbReference type="VEuPathDB" id="FungiDB:B1J91_G09218g"/>
<evidence type="ECO:0000256" key="1">
    <source>
        <dbReference type="SAM" id="MobiDB-lite"/>
    </source>
</evidence>
<feature type="region of interest" description="Disordered" evidence="1">
    <location>
        <begin position="328"/>
        <end position="379"/>
    </location>
</feature>
<evidence type="ECO:0000313" key="3">
    <source>
        <dbReference type="EMBL" id="KTB06159.1"/>
    </source>
</evidence>
<dbReference type="VEuPathDB" id="FungiDB:GVI51_G09053"/>
<evidence type="ECO:0000313" key="4">
    <source>
        <dbReference type="Proteomes" id="UP000054886"/>
    </source>
</evidence>
<dbReference type="OrthoDB" id="273070at2759"/>
<feature type="compositionally biased region" description="Acidic residues" evidence="1">
    <location>
        <begin position="1"/>
        <end position="11"/>
    </location>
</feature>
<dbReference type="EMBL" id="LLZZ01000110">
    <property type="protein sequence ID" value="KTB06159.1"/>
    <property type="molecule type" value="Genomic_DNA"/>
</dbReference>